<dbReference type="Gene3D" id="1.10.10.10">
    <property type="entry name" value="Winged helix-like DNA-binding domain superfamily/Winged helix DNA-binding domain"/>
    <property type="match status" value="1"/>
</dbReference>
<keyword evidence="2" id="KW-0238">DNA-binding</keyword>
<dbReference type="GO" id="GO:0003700">
    <property type="term" value="F:DNA-binding transcription factor activity"/>
    <property type="evidence" value="ECO:0007669"/>
    <property type="project" value="InterPro"/>
</dbReference>
<dbReference type="InterPro" id="IPR000524">
    <property type="entry name" value="Tscrpt_reg_HTH_GntR"/>
</dbReference>
<dbReference type="AlphaFoldDB" id="A0A5N7IIT8"/>
<evidence type="ECO:0000256" key="2">
    <source>
        <dbReference type="ARBA" id="ARBA00023125"/>
    </source>
</evidence>
<dbReference type="PANTHER" id="PTHR38445:SF6">
    <property type="entry name" value="GNTR-FAMILY TRANSCRIPTIONAL REGULATOR"/>
    <property type="match status" value="1"/>
</dbReference>
<feature type="domain" description="HTH gntR-type" evidence="4">
    <location>
        <begin position="9"/>
        <end position="77"/>
    </location>
</feature>
<comment type="caution">
    <text evidence="5">The sequence shown here is derived from an EMBL/GenBank/DDBJ whole genome shotgun (WGS) entry which is preliminary data.</text>
</comment>
<dbReference type="InterPro" id="IPR036388">
    <property type="entry name" value="WH-like_DNA-bd_sf"/>
</dbReference>
<dbReference type="SMART" id="SM00345">
    <property type="entry name" value="HTH_GNTR"/>
    <property type="match status" value="1"/>
</dbReference>
<evidence type="ECO:0000259" key="4">
    <source>
        <dbReference type="PROSITE" id="PS50949"/>
    </source>
</evidence>
<dbReference type="CDD" id="cd07377">
    <property type="entry name" value="WHTH_GntR"/>
    <property type="match status" value="1"/>
</dbReference>
<dbReference type="Pfam" id="PF00392">
    <property type="entry name" value="GntR"/>
    <property type="match status" value="1"/>
</dbReference>
<dbReference type="PANTHER" id="PTHR38445">
    <property type="entry name" value="HTH-TYPE TRANSCRIPTIONAL REPRESSOR YTRA"/>
    <property type="match status" value="1"/>
</dbReference>
<gene>
    <name evidence="5" type="ORF">E4V82_02035</name>
</gene>
<evidence type="ECO:0000256" key="1">
    <source>
        <dbReference type="ARBA" id="ARBA00023015"/>
    </source>
</evidence>
<evidence type="ECO:0000256" key="3">
    <source>
        <dbReference type="ARBA" id="ARBA00023163"/>
    </source>
</evidence>
<protein>
    <submittedName>
        <fullName evidence="5">GntR family transcriptional regulator</fullName>
    </submittedName>
</protein>
<dbReference type="GO" id="GO:0003677">
    <property type="term" value="F:DNA binding"/>
    <property type="evidence" value="ECO:0007669"/>
    <property type="project" value="UniProtKB-KW"/>
</dbReference>
<proteinExistence type="predicted"/>
<keyword evidence="1" id="KW-0805">Transcription regulation</keyword>
<accession>A0A5N7IIT8</accession>
<evidence type="ECO:0000313" key="6">
    <source>
        <dbReference type="Proteomes" id="UP000342249"/>
    </source>
</evidence>
<dbReference type="EMBL" id="SPSF01000010">
    <property type="protein sequence ID" value="MPQ60895.1"/>
    <property type="molecule type" value="Genomic_DNA"/>
</dbReference>
<name>A0A5N7IIT8_9CLOT</name>
<dbReference type="InterPro" id="IPR036390">
    <property type="entry name" value="WH_DNA-bd_sf"/>
</dbReference>
<evidence type="ECO:0000313" key="5">
    <source>
        <dbReference type="EMBL" id="MPQ60895.1"/>
    </source>
</evidence>
<dbReference type="Proteomes" id="UP000342249">
    <property type="component" value="Unassembled WGS sequence"/>
</dbReference>
<reference evidence="5 6" key="1">
    <citation type="journal article" date="2019" name="Lett. Appl. Microbiol.">
        <title>A case of 'blown pack' spoilage of vacuum-packaged pork likely associated with Clostridium estertheticum in Canada.</title>
        <authorList>
            <person name="Zhang P."/>
            <person name="Ward P."/>
            <person name="McMullen L.M."/>
            <person name="Yang X."/>
        </authorList>
    </citation>
    <scope>NUCLEOTIDE SEQUENCE [LARGE SCALE GENOMIC DNA]</scope>
    <source>
        <strain evidence="5 6">MA19</strain>
    </source>
</reference>
<dbReference type="SUPFAM" id="SSF46785">
    <property type="entry name" value="Winged helix' DNA-binding domain"/>
    <property type="match status" value="1"/>
</dbReference>
<keyword evidence="3" id="KW-0804">Transcription</keyword>
<dbReference type="PROSITE" id="PS50949">
    <property type="entry name" value="HTH_GNTR"/>
    <property type="match status" value="1"/>
</dbReference>
<sequence length="124" mass="14282">MKFEFNPNIPIYLQIIAEIKRQIVSGEMDPGGKVDSVRDLAKNMGVNPNTMQRAFAELERLKLIYTERTSGRFITKDSQLIEKIKAESVRGQVSDFVEIMSKSGFHKLDILRLVKEFMEESENE</sequence>
<organism evidence="5 6">
    <name type="scientific">Clostridium estertheticum</name>
    <dbReference type="NCBI Taxonomy" id="238834"/>
    <lineage>
        <taxon>Bacteria</taxon>
        <taxon>Bacillati</taxon>
        <taxon>Bacillota</taxon>
        <taxon>Clostridia</taxon>
        <taxon>Eubacteriales</taxon>
        <taxon>Clostridiaceae</taxon>
        <taxon>Clostridium</taxon>
    </lineage>
</organism>